<evidence type="ECO:0000256" key="1">
    <source>
        <dbReference type="SAM" id="SignalP"/>
    </source>
</evidence>
<keyword evidence="3" id="KW-1185">Reference proteome</keyword>
<dbReference type="EMBL" id="AP018227">
    <property type="protein sequence ID" value="BAY86210.1"/>
    <property type="molecule type" value="Genomic_DNA"/>
</dbReference>
<reference evidence="2 3" key="1">
    <citation type="submission" date="2017-06" db="EMBL/GenBank/DDBJ databases">
        <title>Genome sequencing of cyanobaciteial culture collection at National Institute for Environmental Studies (NIES).</title>
        <authorList>
            <person name="Hirose Y."/>
            <person name="Shimura Y."/>
            <person name="Fujisawa T."/>
            <person name="Nakamura Y."/>
            <person name="Kawachi M."/>
        </authorList>
    </citation>
    <scope>NUCLEOTIDE SEQUENCE [LARGE SCALE GENOMIC DNA]</scope>
    <source>
        <strain evidence="2 3">NIES-267</strain>
    </source>
</reference>
<name>A0A1Z4LYB6_9CYAN</name>
<feature type="signal peptide" evidence="1">
    <location>
        <begin position="1"/>
        <end position="26"/>
    </location>
</feature>
<proteinExistence type="predicted"/>
<evidence type="ECO:0000313" key="3">
    <source>
        <dbReference type="Proteomes" id="UP000218418"/>
    </source>
</evidence>
<dbReference type="Proteomes" id="UP000218418">
    <property type="component" value="Chromosome"/>
</dbReference>
<dbReference type="PROSITE" id="PS51257">
    <property type="entry name" value="PROKAR_LIPOPROTEIN"/>
    <property type="match status" value="1"/>
</dbReference>
<evidence type="ECO:0008006" key="4">
    <source>
        <dbReference type="Google" id="ProtNLM"/>
    </source>
</evidence>
<evidence type="ECO:0000313" key="2">
    <source>
        <dbReference type="EMBL" id="BAY86210.1"/>
    </source>
</evidence>
<sequence>MKNFSSKARFTVKILAIAFLSLPLMGACRQVESELNSCLPESRQLTDIVSVEGFASNVEEASKLKRVTISEKLAELQARCDNDLLVDSQGKEIRFFDLQFCGGPNPPEEMVREYREELEALEDKYTVIGMTCNPDGIPYP</sequence>
<keyword evidence="1" id="KW-0732">Signal</keyword>
<gene>
    <name evidence="2" type="ORF">NIES267_57160</name>
</gene>
<accession>A0A1Z4LYB6</accession>
<feature type="chain" id="PRO_5013278099" description="Lipoprotein" evidence="1">
    <location>
        <begin position="27"/>
        <end position="140"/>
    </location>
</feature>
<protein>
    <recommendedName>
        <fullName evidence="4">Lipoprotein</fullName>
    </recommendedName>
</protein>
<organism evidence="2 3">
    <name type="scientific">Calothrix parasitica NIES-267</name>
    <dbReference type="NCBI Taxonomy" id="1973488"/>
    <lineage>
        <taxon>Bacteria</taxon>
        <taxon>Bacillati</taxon>
        <taxon>Cyanobacteriota</taxon>
        <taxon>Cyanophyceae</taxon>
        <taxon>Nostocales</taxon>
        <taxon>Calotrichaceae</taxon>
        <taxon>Calothrix</taxon>
    </lineage>
</organism>
<dbReference type="AlphaFoldDB" id="A0A1Z4LYB6"/>